<gene>
    <name evidence="1" type="ORF">RFH988_LOCUS17083</name>
</gene>
<evidence type="ECO:0000313" key="2">
    <source>
        <dbReference type="Proteomes" id="UP000663882"/>
    </source>
</evidence>
<accession>A0A814KYL9</accession>
<reference evidence="1" key="1">
    <citation type="submission" date="2021-02" db="EMBL/GenBank/DDBJ databases">
        <authorList>
            <person name="Nowell W R."/>
        </authorList>
    </citation>
    <scope>NUCLEOTIDE SEQUENCE</scope>
</reference>
<dbReference type="EMBL" id="CAJNOO010000899">
    <property type="protein sequence ID" value="CAF1057708.1"/>
    <property type="molecule type" value="Genomic_DNA"/>
</dbReference>
<evidence type="ECO:0000313" key="1">
    <source>
        <dbReference type="EMBL" id="CAF1057708.1"/>
    </source>
</evidence>
<sequence length="354" mass="41911">MQSSVKVIVLKLTVVQQQQQQKIIIWELTPRMTSIFLFSFDFRIGDLVINCSRSVSSFAIPISLDHKKRLNFRIGNFFWNDLPNLKCFSLKCYHSIDQYDDKILPLLHRMSCLEKLTLYIRINNRNTFIDDTHLQNEIFLHMPRLHSFTFYICTYIDNVNSIHYLPYENIRQHVAKIVNYINTHKVVCSIFSLPFAFDRLEAIGNIFPKTVFKYVTYLLVEDIVPFNHEFFIRVGRAFPLLNIFRVINEESQSCCDLNTFSSDNNRSNPIAEYPHLTVLDLRNAHFGYVEQFLNETKTYLPCLTELTVFYTNLRIATKNFTREETRRNCAKVKQLFMVIPLVHSKDFYLYFPSL</sequence>
<name>A0A814KYL9_9BILA</name>
<proteinExistence type="predicted"/>
<dbReference type="OrthoDB" id="10002982at2759"/>
<dbReference type="Proteomes" id="UP000663882">
    <property type="component" value="Unassembled WGS sequence"/>
</dbReference>
<protein>
    <submittedName>
        <fullName evidence="1">Uncharacterized protein</fullName>
    </submittedName>
</protein>
<dbReference type="AlphaFoldDB" id="A0A814KYL9"/>
<dbReference type="SUPFAM" id="SSF52047">
    <property type="entry name" value="RNI-like"/>
    <property type="match status" value="1"/>
</dbReference>
<comment type="caution">
    <text evidence="1">The sequence shown here is derived from an EMBL/GenBank/DDBJ whole genome shotgun (WGS) entry which is preliminary data.</text>
</comment>
<organism evidence="1 2">
    <name type="scientific">Rotaria sordida</name>
    <dbReference type="NCBI Taxonomy" id="392033"/>
    <lineage>
        <taxon>Eukaryota</taxon>
        <taxon>Metazoa</taxon>
        <taxon>Spiralia</taxon>
        <taxon>Gnathifera</taxon>
        <taxon>Rotifera</taxon>
        <taxon>Eurotatoria</taxon>
        <taxon>Bdelloidea</taxon>
        <taxon>Philodinida</taxon>
        <taxon>Philodinidae</taxon>
        <taxon>Rotaria</taxon>
    </lineage>
</organism>